<feature type="active site" description="Proton acceptor; for phosphorylation activity. Proton donor; for dephosphorylation activity" evidence="14">
    <location>
        <position position="180"/>
    </location>
</feature>
<dbReference type="InterPro" id="IPR011126">
    <property type="entry name" value="Hpr_kin/Pase_Hpr_N"/>
</dbReference>
<dbReference type="InterPro" id="IPR003755">
    <property type="entry name" value="HPr(Ser)_kin/Pase"/>
</dbReference>
<dbReference type="PANTHER" id="PTHR30305">
    <property type="entry name" value="PROTEIN YJDM-RELATED"/>
    <property type="match status" value="1"/>
</dbReference>
<dbReference type="Pfam" id="PF07475">
    <property type="entry name" value="Hpr_kinase_C"/>
    <property type="match status" value="1"/>
</dbReference>
<feature type="active site" evidence="14">
    <location>
        <position position="246"/>
    </location>
</feature>
<keyword evidence="7 14" id="KW-0547">Nucleotide-binding</keyword>
<evidence type="ECO:0000256" key="5">
    <source>
        <dbReference type="ARBA" id="ARBA00022679"/>
    </source>
</evidence>
<keyword evidence="11 14" id="KW-0511">Multifunctional enzyme</keyword>
<dbReference type="GO" id="GO:0006109">
    <property type="term" value="P:regulation of carbohydrate metabolic process"/>
    <property type="evidence" value="ECO:0007669"/>
    <property type="project" value="UniProtKB-UniRule"/>
</dbReference>
<dbReference type="PANTHER" id="PTHR30305:SF1">
    <property type="entry name" value="HPR KINASE_PHOSPHORYLASE"/>
    <property type="match status" value="1"/>
</dbReference>
<dbReference type="InterPro" id="IPR027417">
    <property type="entry name" value="P-loop_NTPase"/>
</dbReference>
<evidence type="ECO:0000256" key="8">
    <source>
        <dbReference type="ARBA" id="ARBA00022777"/>
    </source>
</evidence>
<comment type="catalytic activity">
    <reaction evidence="13 14">
        <text>[HPr protein]-O-phospho-L-serine + phosphate + H(+) = [HPr protein]-L-serine + diphosphate</text>
        <dbReference type="Rhea" id="RHEA:46604"/>
        <dbReference type="Rhea" id="RHEA-COMP:11602"/>
        <dbReference type="Rhea" id="RHEA-COMP:11603"/>
        <dbReference type="ChEBI" id="CHEBI:15378"/>
        <dbReference type="ChEBI" id="CHEBI:29999"/>
        <dbReference type="ChEBI" id="CHEBI:33019"/>
        <dbReference type="ChEBI" id="CHEBI:43474"/>
        <dbReference type="ChEBI" id="CHEBI:83421"/>
    </reaction>
</comment>
<keyword evidence="12 14" id="KW-0119">Carbohydrate metabolism</keyword>
<dbReference type="EC" id="2.7.4.-" evidence="14"/>
<dbReference type="Gene3D" id="3.40.50.300">
    <property type="entry name" value="P-loop containing nucleotide triphosphate hydrolases"/>
    <property type="match status" value="1"/>
</dbReference>
<dbReference type="InterPro" id="IPR011104">
    <property type="entry name" value="Hpr_kin/Pase_C"/>
</dbReference>
<dbReference type="EMBL" id="WMQE01000018">
    <property type="protein sequence ID" value="MTK21527.1"/>
    <property type="molecule type" value="Genomic_DNA"/>
</dbReference>
<evidence type="ECO:0000256" key="12">
    <source>
        <dbReference type="ARBA" id="ARBA00023277"/>
    </source>
</evidence>
<dbReference type="Gene3D" id="3.40.1390.20">
    <property type="entry name" value="HprK N-terminal domain-like"/>
    <property type="match status" value="1"/>
</dbReference>
<evidence type="ECO:0000256" key="1">
    <source>
        <dbReference type="ARBA" id="ARBA00001120"/>
    </source>
</evidence>
<dbReference type="GO" id="GO:0005524">
    <property type="term" value="F:ATP binding"/>
    <property type="evidence" value="ECO:0007669"/>
    <property type="project" value="UniProtKB-UniRule"/>
</dbReference>
<evidence type="ECO:0000256" key="13">
    <source>
        <dbReference type="ARBA" id="ARBA00047657"/>
    </source>
</evidence>
<dbReference type="GeneID" id="60058618"/>
<dbReference type="NCBIfam" id="TIGR00679">
    <property type="entry name" value="hpr-ser"/>
    <property type="match status" value="1"/>
</dbReference>
<keyword evidence="10 14" id="KW-0460">Magnesium</keyword>
<dbReference type="GO" id="GO:0000287">
    <property type="term" value="F:magnesium ion binding"/>
    <property type="evidence" value="ECO:0007669"/>
    <property type="project" value="UniProtKB-UniRule"/>
</dbReference>
<dbReference type="FunFam" id="3.40.50.300:FF:000174">
    <property type="entry name" value="HPr kinase/phosphorylase"/>
    <property type="match status" value="1"/>
</dbReference>
<dbReference type="HAMAP" id="MF_01249">
    <property type="entry name" value="HPr_kinase"/>
    <property type="match status" value="1"/>
</dbReference>
<dbReference type="Proteomes" id="UP000487649">
    <property type="component" value="Unassembled WGS sequence"/>
</dbReference>
<keyword evidence="8 14" id="KW-0418">Kinase</keyword>
<dbReference type="CDD" id="cd01918">
    <property type="entry name" value="HprK_C"/>
    <property type="match status" value="1"/>
</dbReference>
<feature type="binding site" evidence="14">
    <location>
        <position position="205"/>
    </location>
    <ligand>
        <name>Mg(2+)</name>
        <dbReference type="ChEBI" id="CHEBI:18420"/>
    </ligand>
</feature>
<comment type="cofactor">
    <cofactor evidence="2 14">
        <name>Mg(2+)</name>
        <dbReference type="ChEBI" id="CHEBI:18420"/>
    </cofactor>
</comment>
<keyword evidence="5 14" id="KW-0808">Transferase</keyword>
<dbReference type="GO" id="GO:0004674">
    <property type="term" value="F:protein serine/threonine kinase activity"/>
    <property type="evidence" value="ECO:0007669"/>
    <property type="project" value="UniProtKB-KW"/>
</dbReference>
<evidence type="ECO:0000256" key="3">
    <source>
        <dbReference type="ARBA" id="ARBA00006883"/>
    </source>
</evidence>
<dbReference type="GO" id="GO:0004712">
    <property type="term" value="F:protein serine/threonine/tyrosine kinase activity"/>
    <property type="evidence" value="ECO:0007669"/>
    <property type="project" value="UniProtKB-UniRule"/>
</dbReference>
<evidence type="ECO:0000256" key="9">
    <source>
        <dbReference type="ARBA" id="ARBA00022840"/>
    </source>
</evidence>
<evidence type="ECO:0000256" key="10">
    <source>
        <dbReference type="ARBA" id="ARBA00022842"/>
    </source>
</evidence>
<dbReference type="InterPro" id="IPR028979">
    <property type="entry name" value="Ser_kin/Pase_Hpr-like_N_sf"/>
</dbReference>
<keyword evidence="4 14" id="KW-0723">Serine/threonine-protein kinase</keyword>
<evidence type="ECO:0000313" key="15">
    <source>
        <dbReference type="EMBL" id="MTK21527.1"/>
    </source>
</evidence>
<evidence type="ECO:0000256" key="4">
    <source>
        <dbReference type="ARBA" id="ARBA00022527"/>
    </source>
</evidence>
<dbReference type="GO" id="GO:0000155">
    <property type="term" value="F:phosphorelay sensor kinase activity"/>
    <property type="evidence" value="ECO:0007669"/>
    <property type="project" value="InterPro"/>
</dbReference>
<dbReference type="SUPFAM" id="SSF75138">
    <property type="entry name" value="HprK N-terminal domain-like"/>
    <property type="match status" value="1"/>
</dbReference>
<feature type="active site" evidence="14">
    <location>
        <position position="162"/>
    </location>
</feature>
<comment type="miscellaneous">
    <text evidence="14">Both phosphorylation and phosphorolysis are carried out by the same active site and suggest a common mechanism for both reactions.</text>
</comment>
<sequence>MNVVTVADLVQELKLEVITKEISLDRKITEQMISRPGMELAGVIEYFRDSAKRRVQIIGTKEWLYLQTLDSQTRKERARVLFTEDTPVIIFSKNFEIPEEMMELANETQVPMLRSQKETTVLFTSISNYLEEALSPIESVHGVLVDVNGIGVLITGKSSIGKSETALELIHRGHQLIADDRVDIYEKEPGLVVGRAPELLQQFIEVRGIGIINVVEMFGARAYRHKKRVTLMIELEDWNNEKIYNRIGLSDETTRLFNTDITKITIPVRPGRSIASLIEVAAMNHRLKVMGYNAAEAFTNQLNSYIQNKNNQ</sequence>
<gene>
    <name evidence="14 15" type="primary">hprK</name>
    <name evidence="15" type="ORF">GMA92_08845</name>
</gene>
<keyword evidence="6 14" id="KW-0479">Metal-binding</keyword>
<comment type="function">
    <text evidence="14">Catalyzes the ATP- as well as the pyrophosphate-dependent phosphorylation of a specific serine residue in HPr, a phosphocarrier protein of the phosphoenolpyruvate-dependent sugar phosphotransferase system (PTS). HprK/P also catalyzes the pyrophosphate-producing, inorganic phosphate-dependent dephosphorylation (phosphorolysis) of seryl-phosphorylated HPr (P-Ser-HPr). The two antagonistic activities of HprK/P are regulated by several intracellular metabolites, which change their concentration in response to the absence or presence of rapidly metabolisable carbon sources (glucose, fructose, etc.) in the growth medium. Therefore, by controlling the phosphorylation state of HPr, HPrK/P is a sensor enzyme that plays a major role in the regulation of carbon metabolism and sugar transport: it mediates carbon catabolite repression (CCR), and regulates PTS-catalyzed carbohydrate uptake and inducer exclusion.</text>
</comment>
<comment type="subunit">
    <text evidence="14">Homohexamer.</text>
</comment>
<comment type="similarity">
    <text evidence="3 14">Belongs to the HPrK/P family.</text>
</comment>
<comment type="domain">
    <text evidence="14">The Walker A ATP-binding motif also binds Pi and PPi.</text>
</comment>
<feature type="binding site" evidence="14">
    <location>
        <position position="163"/>
    </location>
    <ligand>
        <name>Mg(2+)</name>
        <dbReference type="ChEBI" id="CHEBI:18420"/>
    </ligand>
</feature>
<feature type="region of interest" description="Important for the catalytic mechanism of both phosphorylation and dephosphorylation" evidence="14">
    <location>
        <begin position="204"/>
        <end position="213"/>
    </location>
</feature>
<dbReference type="RefSeq" id="WP_006785186.1">
    <property type="nucleotide sequence ID" value="NZ_CABJBH010000009.1"/>
</dbReference>
<reference evidence="15 16" key="1">
    <citation type="journal article" date="2019" name="Nat. Med.">
        <title>A library of human gut bacterial isolates paired with longitudinal multiomics data enables mechanistic microbiome research.</title>
        <authorList>
            <person name="Poyet M."/>
            <person name="Groussin M."/>
            <person name="Gibbons S.M."/>
            <person name="Avila-Pacheco J."/>
            <person name="Jiang X."/>
            <person name="Kearney S.M."/>
            <person name="Perrotta A.R."/>
            <person name="Berdy B."/>
            <person name="Zhao S."/>
            <person name="Lieberman T.D."/>
            <person name="Swanson P.K."/>
            <person name="Smith M."/>
            <person name="Roesemann S."/>
            <person name="Alexander J.E."/>
            <person name="Rich S.A."/>
            <person name="Livny J."/>
            <person name="Vlamakis H."/>
            <person name="Clish C."/>
            <person name="Bullock K."/>
            <person name="Deik A."/>
            <person name="Scott J."/>
            <person name="Pierce K.A."/>
            <person name="Xavier R.J."/>
            <person name="Alm E.J."/>
        </authorList>
    </citation>
    <scope>NUCLEOTIDE SEQUENCE [LARGE SCALE GENOMIC DNA]</scope>
    <source>
        <strain evidence="15 16">BIOML-A198</strain>
    </source>
</reference>
<dbReference type="OrthoDB" id="9778803at2"/>
<evidence type="ECO:0000256" key="14">
    <source>
        <dbReference type="HAMAP-Rule" id="MF_01249"/>
    </source>
</evidence>
<comment type="caution">
    <text evidence="14">Lacks conserved residue(s) required for the propagation of feature annotation.</text>
</comment>
<dbReference type="SUPFAM" id="SSF53795">
    <property type="entry name" value="PEP carboxykinase-like"/>
    <property type="match status" value="1"/>
</dbReference>
<keyword evidence="9 14" id="KW-0067">ATP-binding</keyword>
<comment type="caution">
    <text evidence="15">The sequence shown here is derived from an EMBL/GenBank/DDBJ whole genome shotgun (WGS) entry which is preliminary data.</text>
</comment>
<organism evidence="15 16">
    <name type="scientific">Turicibacter sanguinis</name>
    <dbReference type="NCBI Taxonomy" id="154288"/>
    <lineage>
        <taxon>Bacteria</taxon>
        <taxon>Bacillati</taxon>
        <taxon>Bacillota</taxon>
        <taxon>Erysipelotrichia</taxon>
        <taxon>Erysipelotrichales</taxon>
        <taxon>Turicibacteraceae</taxon>
        <taxon>Turicibacter</taxon>
    </lineage>
</organism>
<evidence type="ECO:0000256" key="6">
    <source>
        <dbReference type="ARBA" id="ARBA00022723"/>
    </source>
</evidence>
<accession>A0A173SF66</accession>
<dbReference type="AlphaFoldDB" id="A0A173SF66"/>
<dbReference type="Pfam" id="PF02603">
    <property type="entry name" value="Hpr_kinase_N"/>
    <property type="match status" value="1"/>
</dbReference>
<evidence type="ECO:0000256" key="7">
    <source>
        <dbReference type="ARBA" id="ARBA00022741"/>
    </source>
</evidence>
<feature type="region of interest" description="Important for the catalytic mechanism of dephosphorylation" evidence="14">
    <location>
        <begin position="267"/>
        <end position="272"/>
    </location>
</feature>
<proteinExistence type="inferred from homology"/>
<comment type="catalytic activity">
    <reaction evidence="1 14">
        <text>[HPr protein]-L-serine + ATP = [HPr protein]-O-phospho-L-serine + ADP + H(+)</text>
        <dbReference type="Rhea" id="RHEA:46600"/>
        <dbReference type="Rhea" id="RHEA-COMP:11602"/>
        <dbReference type="Rhea" id="RHEA-COMP:11603"/>
        <dbReference type="ChEBI" id="CHEBI:15378"/>
        <dbReference type="ChEBI" id="CHEBI:29999"/>
        <dbReference type="ChEBI" id="CHEBI:30616"/>
        <dbReference type="ChEBI" id="CHEBI:83421"/>
        <dbReference type="ChEBI" id="CHEBI:456216"/>
    </reaction>
</comment>
<name>A0A173SF66_9FIRM</name>
<protein>
    <recommendedName>
        <fullName evidence="14">HPr kinase/phosphorylase</fullName>
        <shortName evidence="14">HPrK/P</shortName>
        <ecNumber evidence="14">2.7.11.-</ecNumber>
        <ecNumber evidence="14">2.7.4.-</ecNumber>
    </recommendedName>
    <alternativeName>
        <fullName evidence="14">HPr(Ser) kinase/phosphorylase</fullName>
    </alternativeName>
</protein>
<feature type="active site" evidence="14">
    <location>
        <position position="141"/>
    </location>
</feature>
<evidence type="ECO:0000313" key="16">
    <source>
        <dbReference type="Proteomes" id="UP000487649"/>
    </source>
</evidence>
<evidence type="ECO:0000256" key="11">
    <source>
        <dbReference type="ARBA" id="ARBA00023268"/>
    </source>
</evidence>
<evidence type="ECO:0000256" key="2">
    <source>
        <dbReference type="ARBA" id="ARBA00001946"/>
    </source>
</evidence>
<dbReference type="EC" id="2.7.11.-" evidence="14"/>